<evidence type="ECO:0000259" key="3">
    <source>
        <dbReference type="PROSITE" id="PS51272"/>
    </source>
</evidence>
<sequence>MKSKRLLTCLLAFALTLTMTALPASAATFPDIASHWAKSYIEEMTDAGMFKGYEDGTFKPENKLTTAEALALCARAVPVKQGIADRIASDRKEDVDGLLNGAQSWFYREFAICLETGILSYAELKGLVQNGSLSKPIEKEDLSVYLVRAMQLGPMAEGLDSYSMTFRDTASIRESAKPYVYLLNVYGIVQGDTNNAYGPKGEVTRAIMATMLSRALTFMEERGTITDLSEYDDYDFIQGTIAAVTKGDSGVVVLTLTGDLTGATSSISLPADAVIYENNMETTSSSLKAGKHVRIALTSKGVAEDVYLSAALKEFTGSVNGIEDNSIALTVGGAGRVVTMNRFTQVQVGSKTIGDRSVVDPDAGYATAVCMTDDQGRLVAVRLTGGTREETGILSSVEKSGSGCTLRVSGFDGVTHQYAVPGGSAVTVNGLEGTLSSGYEGCYVSLRVSNEDGSALSVSVDSVTKYVQGGIKAFTWASSTNTVTLTDPATGKSTSYDVADSCVFTYNGSAIKLKELEKEWFATARFSGEKLVRLDCYPGSAVTEGILTNRVFTSSGSTVTLEVTESDDTVVSFAIDLSDPPAIYRNEEKSAIDKLRLGDEVEVTVRYHVVTRIEATPQSANMTGTINRIIQEVGGSTLEVTLSDGEEASYTVTSATSITQSGKTIALSALKPGYKIGLVVNGDQVAAIEVQQAVTSGSQLNGTVVYVSTERGNQYIYLRSLDSAGNEELITVHVDDDTKFLEWDGGTLTLRKLEVGDYLQVNGAYDGAEFNAALILRQ</sequence>
<keyword evidence="1" id="KW-0677">Repeat</keyword>
<keyword evidence="2" id="KW-0732">Signal</keyword>
<evidence type="ECO:0000313" key="4">
    <source>
        <dbReference type="EMBL" id="MCG4527501.1"/>
    </source>
</evidence>
<feature type="domain" description="SLH" evidence="3">
    <location>
        <begin position="24"/>
        <end position="87"/>
    </location>
</feature>
<dbReference type="RefSeq" id="WP_238074182.1">
    <property type="nucleotide sequence ID" value="NZ_JAKNJB010000016.1"/>
</dbReference>
<dbReference type="InterPro" id="IPR051465">
    <property type="entry name" value="Cell_Envelope_Struct_Comp"/>
</dbReference>
<evidence type="ECO:0000313" key="5">
    <source>
        <dbReference type="Proteomes" id="UP001200313"/>
    </source>
</evidence>
<organism evidence="4 5">
    <name type="scientific">Intestinimonas massiliensis</name>
    <name type="common">ex Afouda et al. 2020</name>
    <dbReference type="NCBI Taxonomy" id="1673721"/>
    <lineage>
        <taxon>Bacteria</taxon>
        <taxon>Bacillati</taxon>
        <taxon>Bacillota</taxon>
        <taxon>Clostridia</taxon>
        <taxon>Eubacteriales</taxon>
        <taxon>Intestinimonas</taxon>
    </lineage>
</organism>
<gene>
    <name evidence="4" type="ORF">L0P79_10470</name>
</gene>
<protein>
    <submittedName>
        <fullName evidence="4">S-layer homology domain-containing protein</fullName>
    </submittedName>
</protein>
<feature type="signal peptide" evidence="2">
    <location>
        <begin position="1"/>
        <end position="26"/>
    </location>
</feature>
<evidence type="ECO:0000256" key="2">
    <source>
        <dbReference type="SAM" id="SignalP"/>
    </source>
</evidence>
<comment type="caution">
    <text evidence="4">The sequence shown here is derived from an EMBL/GenBank/DDBJ whole genome shotgun (WGS) entry which is preliminary data.</text>
</comment>
<dbReference type="PROSITE" id="PS51272">
    <property type="entry name" value="SLH"/>
    <property type="match status" value="2"/>
</dbReference>
<feature type="domain" description="SLH" evidence="3">
    <location>
        <begin position="163"/>
        <end position="226"/>
    </location>
</feature>
<dbReference type="PANTHER" id="PTHR43308">
    <property type="entry name" value="OUTER MEMBRANE PROTEIN ALPHA-RELATED"/>
    <property type="match status" value="1"/>
</dbReference>
<dbReference type="Pfam" id="PF00395">
    <property type="entry name" value="SLH"/>
    <property type="match status" value="2"/>
</dbReference>
<dbReference type="Proteomes" id="UP001200313">
    <property type="component" value="Unassembled WGS sequence"/>
</dbReference>
<proteinExistence type="predicted"/>
<evidence type="ECO:0000256" key="1">
    <source>
        <dbReference type="ARBA" id="ARBA00022737"/>
    </source>
</evidence>
<feature type="chain" id="PRO_5046584340" evidence="2">
    <location>
        <begin position="27"/>
        <end position="778"/>
    </location>
</feature>
<dbReference type="PANTHER" id="PTHR43308:SF5">
    <property type="entry name" value="S-LAYER PROTEIN _ PEPTIDOGLYCAN ENDO-BETA-N-ACETYLGLUCOSAMINIDASE"/>
    <property type="match status" value="1"/>
</dbReference>
<keyword evidence="5" id="KW-1185">Reference proteome</keyword>
<reference evidence="4 5" key="1">
    <citation type="submission" date="2022-01" db="EMBL/GenBank/DDBJ databases">
        <title>Collection of gut derived symbiotic bacterial strains cultured from healthy donors.</title>
        <authorList>
            <person name="Lin H."/>
            <person name="Kohout C."/>
            <person name="Waligurski E."/>
            <person name="Pamer E.G."/>
        </authorList>
    </citation>
    <scope>NUCLEOTIDE SEQUENCE [LARGE SCALE GENOMIC DNA]</scope>
    <source>
        <strain evidence="4 5">DFI.3.7</strain>
    </source>
</reference>
<dbReference type="InterPro" id="IPR001119">
    <property type="entry name" value="SLH_dom"/>
</dbReference>
<name>A0ABS9M9P9_9FIRM</name>
<accession>A0ABS9M9P9</accession>
<dbReference type="EMBL" id="JAKNJB010000016">
    <property type="protein sequence ID" value="MCG4527501.1"/>
    <property type="molecule type" value="Genomic_DNA"/>
</dbReference>